<keyword evidence="7 9" id="KW-0472">Membrane</keyword>
<dbReference type="InterPro" id="IPR004638">
    <property type="entry name" value="EmrB-like"/>
</dbReference>
<proteinExistence type="inferred from homology"/>
<evidence type="ECO:0000256" key="5">
    <source>
        <dbReference type="ARBA" id="ARBA00022692"/>
    </source>
</evidence>
<feature type="transmembrane region" description="Helical" evidence="9">
    <location>
        <begin position="511"/>
        <end position="530"/>
    </location>
</feature>
<dbReference type="InterPro" id="IPR011701">
    <property type="entry name" value="MFS"/>
</dbReference>
<reference evidence="12" key="1">
    <citation type="submission" date="2017-06" db="EMBL/GenBank/DDBJ databases">
        <authorList>
            <person name="Varghese N."/>
            <person name="Submissions S."/>
        </authorList>
    </citation>
    <scope>NUCLEOTIDE SEQUENCE [LARGE SCALE GENOMIC DNA]</scope>
    <source>
        <strain evidence="12">DSM 45423</strain>
    </source>
</reference>
<dbReference type="GO" id="GO:0022857">
    <property type="term" value="F:transmembrane transporter activity"/>
    <property type="evidence" value="ECO:0007669"/>
    <property type="project" value="InterPro"/>
</dbReference>
<comment type="subcellular location">
    <subcellularLocation>
        <location evidence="1">Cell membrane</location>
        <topology evidence="1">Multi-pass membrane protein</topology>
    </subcellularLocation>
</comment>
<dbReference type="InterPro" id="IPR020846">
    <property type="entry name" value="MFS_dom"/>
</dbReference>
<feature type="transmembrane region" description="Helical" evidence="9">
    <location>
        <begin position="430"/>
        <end position="448"/>
    </location>
</feature>
<dbReference type="NCBIfam" id="TIGR00711">
    <property type="entry name" value="efflux_EmrB"/>
    <property type="match status" value="1"/>
</dbReference>
<dbReference type="CDD" id="cd17502">
    <property type="entry name" value="MFS_Azr1_MDR_like"/>
    <property type="match status" value="1"/>
</dbReference>
<evidence type="ECO:0000256" key="2">
    <source>
        <dbReference type="ARBA" id="ARBA00007520"/>
    </source>
</evidence>
<feature type="transmembrane region" description="Helical" evidence="9">
    <location>
        <begin position="227"/>
        <end position="245"/>
    </location>
</feature>
<evidence type="ECO:0000256" key="9">
    <source>
        <dbReference type="SAM" id="Phobius"/>
    </source>
</evidence>
<evidence type="ECO:0000313" key="11">
    <source>
        <dbReference type="EMBL" id="SNR82958.1"/>
    </source>
</evidence>
<keyword evidence="6 9" id="KW-1133">Transmembrane helix</keyword>
<evidence type="ECO:0000256" key="3">
    <source>
        <dbReference type="ARBA" id="ARBA00022448"/>
    </source>
</evidence>
<keyword evidence="4" id="KW-1003">Cell membrane</keyword>
<feature type="transmembrane region" description="Helical" evidence="9">
    <location>
        <begin position="387"/>
        <end position="410"/>
    </location>
</feature>
<dbReference type="FunFam" id="1.20.1720.10:FF:000004">
    <property type="entry name" value="EmrB/QacA family drug resistance transporter"/>
    <property type="match status" value="1"/>
</dbReference>
<keyword evidence="3" id="KW-0813">Transport</keyword>
<feature type="transmembrane region" description="Helical" evidence="9">
    <location>
        <begin position="257"/>
        <end position="275"/>
    </location>
</feature>
<name>A0A238ZIY5_9ACTN</name>
<evidence type="ECO:0000313" key="12">
    <source>
        <dbReference type="Proteomes" id="UP000198386"/>
    </source>
</evidence>
<dbReference type="OrthoDB" id="7375466at2"/>
<accession>A0A238ZIY5</accession>
<dbReference type="PANTHER" id="PTHR23501">
    <property type="entry name" value="MAJOR FACILITATOR SUPERFAMILY"/>
    <property type="match status" value="1"/>
</dbReference>
<dbReference type="RefSeq" id="WP_089401980.1">
    <property type="nucleotide sequence ID" value="NZ_FZOH01000001.1"/>
</dbReference>
<protein>
    <submittedName>
        <fullName evidence="11">Drug resistance transporter, EmrB/QacA subfamily</fullName>
    </submittedName>
</protein>
<dbReference type="Gene3D" id="1.20.1250.20">
    <property type="entry name" value="MFS general substrate transporter like domains"/>
    <property type="match status" value="1"/>
</dbReference>
<evidence type="ECO:0000256" key="8">
    <source>
        <dbReference type="SAM" id="MobiDB-lite"/>
    </source>
</evidence>
<keyword evidence="5 9" id="KW-0812">Transmembrane</keyword>
<feature type="transmembrane region" description="Helical" evidence="9">
    <location>
        <begin position="295"/>
        <end position="319"/>
    </location>
</feature>
<dbReference type="Gene3D" id="1.20.1720.10">
    <property type="entry name" value="Multidrug resistance protein D"/>
    <property type="match status" value="1"/>
</dbReference>
<comment type="similarity">
    <text evidence="2">Belongs to the major facilitator superfamily. TCR/Tet family.</text>
</comment>
<feature type="transmembrane region" description="Helical" evidence="9">
    <location>
        <begin position="101"/>
        <end position="124"/>
    </location>
</feature>
<feature type="transmembrane region" description="Helical" evidence="9">
    <location>
        <begin position="361"/>
        <end position="381"/>
    </location>
</feature>
<dbReference type="SUPFAM" id="SSF103473">
    <property type="entry name" value="MFS general substrate transporter"/>
    <property type="match status" value="1"/>
</dbReference>
<dbReference type="AlphaFoldDB" id="A0A238ZIY5"/>
<dbReference type="InterPro" id="IPR036259">
    <property type="entry name" value="MFS_trans_sf"/>
</dbReference>
<feature type="domain" description="Major facilitator superfamily (MFS) profile" evidence="10">
    <location>
        <begin position="36"/>
        <end position="535"/>
    </location>
</feature>
<gene>
    <name evidence="11" type="ORF">SAMN04488107_0105</name>
</gene>
<feature type="transmembrane region" description="Helical" evidence="9">
    <location>
        <begin position="195"/>
        <end position="215"/>
    </location>
</feature>
<organism evidence="11 12">
    <name type="scientific">Geodermatophilus saharensis</name>
    <dbReference type="NCBI Taxonomy" id="1137994"/>
    <lineage>
        <taxon>Bacteria</taxon>
        <taxon>Bacillati</taxon>
        <taxon>Actinomycetota</taxon>
        <taxon>Actinomycetes</taxon>
        <taxon>Geodermatophilales</taxon>
        <taxon>Geodermatophilaceae</taxon>
        <taxon>Geodermatophilus</taxon>
    </lineage>
</organism>
<evidence type="ECO:0000256" key="6">
    <source>
        <dbReference type="ARBA" id="ARBA00022989"/>
    </source>
</evidence>
<evidence type="ECO:0000256" key="7">
    <source>
        <dbReference type="ARBA" id="ARBA00023136"/>
    </source>
</evidence>
<keyword evidence="12" id="KW-1185">Reference proteome</keyword>
<dbReference type="EMBL" id="FZOH01000001">
    <property type="protein sequence ID" value="SNR82958.1"/>
    <property type="molecule type" value="Genomic_DNA"/>
</dbReference>
<evidence type="ECO:0000259" key="10">
    <source>
        <dbReference type="PROSITE" id="PS50850"/>
    </source>
</evidence>
<feature type="transmembrane region" description="Helical" evidence="9">
    <location>
        <begin position="33"/>
        <end position="58"/>
    </location>
</feature>
<evidence type="ECO:0000256" key="1">
    <source>
        <dbReference type="ARBA" id="ARBA00004651"/>
    </source>
</evidence>
<dbReference type="Proteomes" id="UP000198386">
    <property type="component" value="Unassembled WGS sequence"/>
</dbReference>
<feature type="region of interest" description="Disordered" evidence="8">
    <location>
        <begin position="551"/>
        <end position="592"/>
    </location>
</feature>
<dbReference type="PANTHER" id="PTHR23501:SF197">
    <property type="entry name" value="COMD"/>
    <property type="match status" value="1"/>
</dbReference>
<feature type="transmembrane region" description="Helical" evidence="9">
    <location>
        <begin position="331"/>
        <end position="349"/>
    </location>
</feature>
<sequence>MSQTTARPAGGPSGARAAAAAPDASGAFTHRQILTILSGLMLGMFLAALDQTVVSTAIRTIADDLQGYDLQAWATTAFLITSTIATPLYGKLSDIYGRRPFYLFAIAVFAIGSALCGIADSMYQLAAYRAVQGIGAGGLMSLALAIIADVVPPRERSKYQGYFMAVWGTSSVLGPVIGGFLAGQGSILGLTGWRWIFWVNVPLAVAAFIVVMRVLHLPHQRRDHRIDWPGALALVTFLVPLLIVAEQGRLWGWTSGRALTCYAIGAVGLAAFVLAERSYRDDAILPLRMFANRTFSVTSASSIVLGAGMFGGILLLPQYLQVVHGSSPTVAGLQMLPLVLGIMTGAMTSGQTIARTGKYKVFPLVGVVLMVVALVALSLVVGADTSIWTLAPFMLLLGVGLGFNMQPVILAVQNAVSPREIGVATSSVTFFRQMGGTIGTAAFLSILFTRLGTEIPDQIRQAAQASPEAAQQAAALQQAGADRVLSDTSAIDAFPALVTPFRVGFSNTLDLVFMVAAAVVAVGFVVLWFLPQLELRTQSGIQAQQAAQQTAGGLEAGPGEQAVQAAGEAAPTSTAPPAGRPGGAEPSGRHRG</sequence>
<feature type="transmembrane region" description="Helical" evidence="9">
    <location>
        <begin position="70"/>
        <end position="89"/>
    </location>
</feature>
<dbReference type="Pfam" id="PF07690">
    <property type="entry name" value="MFS_1"/>
    <property type="match status" value="1"/>
</dbReference>
<dbReference type="PROSITE" id="PS50850">
    <property type="entry name" value="MFS"/>
    <property type="match status" value="1"/>
</dbReference>
<dbReference type="GO" id="GO:0005886">
    <property type="term" value="C:plasma membrane"/>
    <property type="evidence" value="ECO:0007669"/>
    <property type="project" value="UniProtKB-SubCell"/>
</dbReference>
<dbReference type="PRINTS" id="PR01036">
    <property type="entry name" value="TCRTETB"/>
</dbReference>
<feature type="compositionally biased region" description="Low complexity" evidence="8">
    <location>
        <begin position="551"/>
        <end position="577"/>
    </location>
</feature>
<feature type="transmembrane region" description="Helical" evidence="9">
    <location>
        <begin position="162"/>
        <end position="183"/>
    </location>
</feature>
<feature type="transmembrane region" description="Helical" evidence="9">
    <location>
        <begin position="130"/>
        <end position="150"/>
    </location>
</feature>
<evidence type="ECO:0000256" key="4">
    <source>
        <dbReference type="ARBA" id="ARBA00022475"/>
    </source>
</evidence>